<evidence type="ECO:0000256" key="4">
    <source>
        <dbReference type="ARBA" id="ARBA00022827"/>
    </source>
</evidence>
<dbReference type="PANTHER" id="PTHR43884:SF12">
    <property type="entry name" value="ISOVALERYL-COA DEHYDROGENASE, MITOCHONDRIAL-RELATED"/>
    <property type="match status" value="1"/>
</dbReference>
<dbReference type="EC" id="1.-.-.-" evidence="7"/>
<dbReference type="Pfam" id="PF02771">
    <property type="entry name" value="Acyl-CoA_dh_N"/>
    <property type="match status" value="1"/>
</dbReference>
<comment type="caution">
    <text evidence="7">The sequence shown here is derived from an EMBL/GenBank/DDBJ whole genome shotgun (WGS) entry which is preliminary data.</text>
</comment>
<feature type="domain" description="Acyl-CoA dehydrogenase/oxidase N-terminal" evidence="6">
    <location>
        <begin position="18"/>
        <end position="119"/>
    </location>
</feature>
<proteinExistence type="inferred from homology"/>
<reference evidence="7 8" key="1">
    <citation type="submission" date="2024-04" db="EMBL/GenBank/DDBJ databases">
        <title>Novel species of the genus Ideonella isolated from streams.</title>
        <authorList>
            <person name="Lu H."/>
        </authorList>
    </citation>
    <scope>NUCLEOTIDE SEQUENCE [LARGE SCALE GENOMIC DNA]</scope>
    <source>
        <strain evidence="7 8">DXS29W</strain>
    </source>
</reference>
<accession>A0ABU9BYT3</accession>
<dbReference type="Gene3D" id="2.40.110.10">
    <property type="entry name" value="Butyryl-CoA Dehydrogenase, subunit A, domain 2"/>
    <property type="match status" value="1"/>
</dbReference>
<dbReference type="InterPro" id="IPR046373">
    <property type="entry name" value="Acyl-CoA_Oxase/DH_mid-dom_sf"/>
</dbReference>
<dbReference type="Proteomes" id="UP001371218">
    <property type="component" value="Unassembled WGS sequence"/>
</dbReference>
<gene>
    <name evidence="7" type="ORF">AACH06_24540</name>
</gene>
<dbReference type="SUPFAM" id="SSF47203">
    <property type="entry name" value="Acyl-CoA dehydrogenase C-terminal domain-like"/>
    <property type="match status" value="1"/>
</dbReference>
<dbReference type="Gene3D" id="1.20.140.10">
    <property type="entry name" value="Butyryl-CoA Dehydrogenase, subunit A, domain 3"/>
    <property type="match status" value="1"/>
</dbReference>
<evidence type="ECO:0000313" key="8">
    <source>
        <dbReference type="Proteomes" id="UP001371218"/>
    </source>
</evidence>
<evidence type="ECO:0000256" key="3">
    <source>
        <dbReference type="ARBA" id="ARBA00022630"/>
    </source>
</evidence>
<comment type="cofactor">
    <cofactor evidence="1">
        <name>FAD</name>
        <dbReference type="ChEBI" id="CHEBI:57692"/>
    </cofactor>
</comment>
<keyword evidence="3" id="KW-0285">Flavoprotein</keyword>
<dbReference type="GO" id="GO:0016491">
    <property type="term" value="F:oxidoreductase activity"/>
    <property type="evidence" value="ECO:0007669"/>
    <property type="project" value="UniProtKB-KW"/>
</dbReference>
<feature type="domain" description="Acyl-CoA dehydrogenase/oxidase C-terminal" evidence="5">
    <location>
        <begin position="253"/>
        <end position="390"/>
    </location>
</feature>
<dbReference type="SUPFAM" id="SSF56645">
    <property type="entry name" value="Acyl-CoA dehydrogenase NM domain-like"/>
    <property type="match status" value="1"/>
</dbReference>
<keyword evidence="8" id="KW-1185">Reference proteome</keyword>
<evidence type="ECO:0000259" key="5">
    <source>
        <dbReference type="Pfam" id="PF00441"/>
    </source>
</evidence>
<dbReference type="Gene3D" id="1.10.540.10">
    <property type="entry name" value="Acyl-CoA dehydrogenase/oxidase, N-terminal domain"/>
    <property type="match status" value="1"/>
</dbReference>
<comment type="similarity">
    <text evidence="2">Belongs to the acyl-CoA dehydrogenase family.</text>
</comment>
<organism evidence="7 8">
    <name type="scientific">Ideonella lacteola</name>
    <dbReference type="NCBI Taxonomy" id="2984193"/>
    <lineage>
        <taxon>Bacteria</taxon>
        <taxon>Pseudomonadati</taxon>
        <taxon>Pseudomonadota</taxon>
        <taxon>Betaproteobacteria</taxon>
        <taxon>Burkholderiales</taxon>
        <taxon>Sphaerotilaceae</taxon>
        <taxon>Ideonella</taxon>
    </lineage>
</organism>
<evidence type="ECO:0000256" key="1">
    <source>
        <dbReference type="ARBA" id="ARBA00001974"/>
    </source>
</evidence>
<dbReference type="InterPro" id="IPR036250">
    <property type="entry name" value="AcylCo_DH-like_C"/>
</dbReference>
<dbReference type="InterPro" id="IPR009100">
    <property type="entry name" value="AcylCoA_DH/oxidase_NM_dom_sf"/>
</dbReference>
<keyword evidence="4" id="KW-0274">FAD</keyword>
<dbReference type="EMBL" id="JBBUTG010000024">
    <property type="protein sequence ID" value="MEK8034005.1"/>
    <property type="molecule type" value="Genomic_DNA"/>
</dbReference>
<dbReference type="PIRSF" id="PIRSF016578">
    <property type="entry name" value="HsaA"/>
    <property type="match status" value="1"/>
</dbReference>
<evidence type="ECO:0000259" key="6">
    <source>
        <dbReference type="Pfam" id="PF02771"/>
    </source>
</evidence>
<dbReference type="InterPro" id="IPR037069">
    <property type="entry name" value="AcylCoA_DH/ox_N_sf"/>
</dbReference>
<keyword evidence="7" id="KW-0560">Oxidoreductase</keyword>
<dbReference type="InterPro" id="IPR013786">
    <property type="entry name" value="AcylCoA_DH/ox_N"/>
</dbReference>
<dbReference type="Pfam" id="PF00441">
    <property type="entry name" value="Acyl-CoA_dh_1"/>
    <property type="match status" value="1"/>
</dbReference>
<evidence type="ECO:0000313" key="7">
    <source>
        <dbReference type="EMBL" id="MEK8034005.1"/>
    </source>
</evidence>
<evidence type="ECO:0000256" key="2">
    <source>
        <dbReference type="ARBA" id="ARBA00009347"/>
    </source>
</evidence>
<name>A0ABU9BYT3_9BURK</name>
<dbReference type="PANTHER" id="PTHR43884">
    <property type="entry name" value="ACYL-COA DEHYDROGENASE"/>
    <property type="match status" value="1"/>
</dbReference>
<dbReference type="InterPro" id="IPR009075">
    <property type="entry name" value="AcylCo_DH/oxidase_C"/>
</dbReference>
<sequence length="402" mass="43468">MNAPTLKPAPTGLDAASQARVDTARRIARDVAGPAAVAVDRDGRFPRETIEALKAARMLSAHVPERFGGFGSGIAELGLMCEALGQRCASSAMVFAMHQVQVACLVRHGSTPFFHDYLAEAVERQRLIASVTSEQGVGGSVRTSICPIDQAADGRCHVRKEGTVVSYGDDADDLLITVRRNAESVAHDQAMVLARKSQCQMELLGTWDAMGMRGTCSPGYTIDAHFDAEQIVPAPFADINAHTMVPWAHILWSSAWLGIATDAVTRARAFVRDTGKKLGNTPPTAPRLSQASATLQLMRVQVREWARRYDEMCARPDGGAEELSSVACTIQLNHLKLMASELVADICTQALRITGTTGYRNDSPYSVTRHLRDAHSAALMIGNERIHAANGALHLVYRDEAI</sequence>
<dbReference type="RefSeq" id="WP_341428430.1">
    <property type="nucleotide sequence ID" value="NZ_JBBUTG010000024.1"/>
</dbReference>
<protein>
    <submittedName>
        <fullName evidence="7">Acyl-CoA dehydrogenase family protein</fullName>
        <ecNumber evidence="7">1.-.-.-</ecNumber>
    </submittedName>
</protein>